<comment type="caution">
    <text evidence="4">The sequence shown here is derived from an EMBL/GenBank/DDBJ whole genome shotgun (WGS) entry which is preliminary data.</text>
</comment>
<keyword evidence="5" id="KW-1185">Reference proteome</keyword>
<dbReference type="PRINTS" id="PR00313">
    <property type="entry name" value="CABNDNGRPT"/>
</dbReference>
<keyword evidence="2" id="KW-0964">Secreted</keyword>
<protein>
    <recommendedName>
        <fullName evidence="6">Calcium-binding protein</fullName>
    </recommendedName>
</protein>
<sequence length="280" mass="29376">MGIIPTVLTNDPSGINGLSRTVATPTPVGLVFPQITAPTNDFVSLGADFTTGPGGLWMLEGNDTVIGSVGNQRILGNAGDDWLYGGNNQDKLAGGQGNDRLIGFSGRDLLLGNLGDDNLSGNQDEDTLRGGRGNDELNGGAGDDWLFGDFGKDELTGGAGFDTFVIRSNGFDTVIGGVPNSTVDPANPLNADVITDFNPQEDKIGLDSGLVYANLRFDTGQNIVGGTANDTIIFNNLNNQVLAVLQDYNLGINRFDVQTLTPFQQNLGSDFFGPFIDGIA</sequence>
<dbReference type="EMBL" id="MLAW01000020">
    <property type="protein sequence ID" value="OJJ25204.1"/>
    <property type="molecule type" value="Genomic_DNA"/>
</dbReference>
<dbReference type="SUPFAM" id="SSF51120">
    <property type="entry name" value="beta-Roll"/>
    <property type="match status" value="2"/>
</dbReference>
<evidence type="ECO:0000313" key="4">
    <source>
        <dbReference type="EMBL" id="OJJ25204.1"/>
    </source>
</evidence>
<dbReference type="AlphaFoldDB" id="A0A1L9QRA7"/>
<feature type="region of interest" description="Disordered" evidence="3">
    <location>
        <begin position="115"/>
        <end position="135"/>
    </location>
</feature>
<dbReference type="InterPro" id="IPR011049">
    <property type="entry name" value="Serralysin-like_metalloprot_C"/>
</dbReference>
<dbReference type="GO" id="GO:0005576">
    <property type="term" value="C:extracellular region"/>
    <property type="evidence" value="ECO:0007669"/>
    <property type="project" value="UniProtKB-SubCell"/>
</dbReference>
<evidence type="ECO:0000256" key="3">
    <source>
        <dbReference type="SAM" id="MobiDB-lite"/>
    </source>
</evidence>
<dbReference type="Proteomes" id="UP000183940">
    <property type="component" value="Unassembled WGS sequence"/>
</dbReference>
<dbReference type="PANTHER" id="PTHR38340">
    <property type="entry name" value="S-LAYER PROTEIN"/>
    <property type="match status" value="1"/>
</dbReference>
<dbReference type="PROSITE" id="PS00330">
    <property type="entry name" value="HEMOLYSIN_CALCIUM"/>
    <property type="match status" value="2"/>
</dbReference>
<evidence type="ECO:0000256" key="1">
    <source>
        <dbReference type="ARBA" id="ARBA00004613"/>
    </source>
</evidence>
<dbReference type="PANTHER" id="PTHR38340:SF1">
    <property type="entry name" value="S-LAYER PROTEIN"/>
    <property type="match status" value="1"/>
</dbReference>
<dbReference type="InterPro" id="IPR018511">
    <property type="entry name" value="Hemolysin-typ_Ca-bd_CS"/>
</dbReference>
<evidence type="ECO:0008006" key="6">
    <source>
        <dbReference type="Google" id="ProtNLM"/>
    </source>
</evidence>
<comment type="subcellular location">
    <subcellularLocation>
        <location evidence="1">Secreted</location>
    </subcellularLocation>
</comment>
<accession>A0A1L9QRA7</accession>
<dbReference type="Gene3D" id="2.150.10.10">
    <property type="entry name" value="Serralysin-like metalloprotease, C-terminal"/>
    <property type="match status" value="1"/>
</dbReference>
<feature type="compositionally biased region" description="Basic and acidic residues" evidence="3">
    <location>
        <begin position="126"/>
        <end position="135"/>
    </location>
</feature>
<reference evidence="4" key="1">
    <citation type="submission" date="2016-10" db="EMBL/GenBank/DDBJ databases">
        <title>CRISPR-Cas defence system in Roseofilum reptotaenium: evidence of a bacteriophage-cyanobacterium arms race in the coral black band disease.</title>
        <authorList>
            <person name="Buerger P."/>
            <person name="Wood-Charlson E.M."/>
            <person name="Weynberg K.D."/>
            <person name="Willis B."/>
            <person name="Van Oppen M.J."/>
        </authorList>
    </citation>
    <scope>NUCLEOTIDE SEQUENCE [LARGE SCALE GENOMIC DNA]</scope>
    <source>
        <strain evidence="4">AO1-A</strain>
    </source>
</reference>
<organism evidence="4 5">
    <name type="scientific">Roseofilum reptotaenium AO1-A</name>
    <dbReference type="NCBI Taxonomy" id="1925591"/>
    <lineage>
        <taxon>Bacteria</taxon>
        <taxon>Bacillati</taxon>
        <taxon>Cyanobacteriota</taxon>
        <taxon>Cyanophyceae</taxon>
        <taxon>Desertifilales</taxon>
        <taxon>Desertifilaceae</taxon>
        <taxon>Roseofilum</taxon>
    </lineage>
</organism>
<evidence type="ECO:0000256" key="2">
    <source>
        <dbReference type="ARBA" id="ARBA00022525"/>
    </source>
</evidence>
<evidence type="ECO:0000313" key="5">
    <source>
        <dbReference type="Proteomes" id="UP000183940"/>
    </source>
</evidence>
<proteinExistence type="predicted"/>
<dbReference type="STRING" id="1925591.BI308_12720"/>
<name>A0A1L9QRA7_9CYAN</name>
<dbReference type="InterPro" id="IPR050557">
    <property type="entry name" value="RTX_toxin/Mannuronan_C5-epim"/>
</dbReference>
<dbReference type="GO" id="GO:0005509">
    <property type="term" value="F:calcium ion binding"/>
    <property type="evidence" value="ECO:0007669"/>
    <property type="project" value="InterPro"/>
</dbReference>
<dbReference type="Pfam" id="PF00353">
    <property type="entry name" value="HemolysinCabind"/>
    <property type="match status" value="2"/>
</dbReference>
<gene>
    <name evidence="4" type="ORF">BI308_12720</name>
</gene>
<dbReference type="InterPro" id="IPR001343">
    <property type="entry name" value="Hemolysn_Ca-bd"/>
</dbReference>